<proteinExistence type="predicted"/>
<dbReference type="EMBL" id="CAJZBQ010000036">
    <property type="protein sequence ID" value="CAG9324878.1"/>
    <property type="molecule type" value="Genomic_DNA"/>
</dbReference>
<protein>
    <submittedName>
        <fullName evidence="1">Uncharacterized protein</fullName>
    </submittedName>
</protein>
<sequence length="81" mass="10220">MRWDQNRTHQKRKPACEWRRSLKRWNQAISSFRQSGLRACRKNRFTWWKTQRRRHQHENGIRVTTKLFGNRNRSEAKKWRV</sequence>
<reference evidence="1" key="1">
    <citation type="submission" date="2021-09" db="EMBL/GenBank/DDBJ databases">
        <authorList>
            <consortium name="AG Swart"/>
            <person name="Singh M."/>
            <person name="Singh A."/>
            <person name="Seah K."/>
            <person name="Emmerich C."/>
        </authorList>
    </citation>
    <scope>NUCLEOTIDE SEQUENCE</scope>
    <source>
        <strain evidence="1">ATCC30299</strain>
    </source>
</reference>
<dbReference type="AlphaFoldDB" id="A0AAU9JF56"/>
<comment type="caution">
    <text evidence="1">The sequence shown here is derived from an EMBL/GenBank/DDBJ whole genome shotgun (WGS) entry which is preliminary data.</text>
</comment>
<evidence type="ECO:0000313" key="1">
    <source>
        <dbReference type="EMBL" id="CAG9324878.1"/>
    </source>
</evidence>
<organism evidence="1 2">
    <name type="scientific">Blepharisma stoltei</name>
    <dbReference type="NCBI Taxonomy" id="1481888"/>
    <lineage>
        <taxon>Eukaryota</taxon>
        <taxon>Sar</taxon>
        <taxon>Alveolata</taxon>
        <taxon>Ciliophora</taxon>
        <taxon>Postciliodesmatophora</taxon>
        <taxon>Heterotrichea</taxon>
        <taxon>Heterotrichida</taxon>
        <taxon>Blepharismidae</taxon>
        <taxon>Blepharisma</taxon>
    </lineage>
</organism>
<dbReference type="Proteomes" id="UP001162131">
    <property type="component" value="Unassembled WGS sequence"/>
</dbReference>
<evidence type="ECO:0000313" key="2">
    <source>
        <dbReference type="Proteomes" id="UP001162131"/>
    </source>
</evidence>
<name>A0AAU9JF56_9CILI</name>
<gene>
    <name evidence="1" type="ORF">BSTOLATCC_MIC36652</name>
</gene>
<keyword evidence="2" id="KW-1185">Reference proteome</keyword>
<accession>A0AAU9JF56</accession>